<name>A0AAD8MYT8_9APIA</name>
<evidence type="ECO:0000256" key="1">
    <source>
        <dbReference type="ARBA" id="ARBA00022528"/>
    </source>
</evidence>
<evidence type="ECO:0000313" key="7">
    <source>
        <dbReference type="Proteomes" id="UP001237642"/>
    </source>
</evidence>
<proteinExistence type="predicted"/>
<accession>A0AAD8MYT8</accession>
<gene>
    <name evidence="6" type="ORF">POM88_018272</name>
</gene>
<dbReference type="GO" id="GO:0005737">
    <property type="term" value="C:cytoplasm"/>
    <property type="evidence" value="ECO:0007669"/>
    <property type="project" value="TreeGrafter"/>
</dbReference>
<evidence type="ECO:0000259" key="5">
    <source>
        <dbReference type="PROSITE" id="PS50181"/>
    </source>
</evidence>
<evidence type="ECO:0000256" key="2">
    <source>
        <dbReference type="ARBA" id="ARBA00022640"/>
    </source>
</evidence>
<dbReference type="InterPro" id="IPR050648">
    <property type="entry name" value="F-box_LRR-repeat"/>
</dbReference>
<reference evidence="6" key="2">
    <citation type="submission" date="2023-05" db="EMBL/GenBank/DDBJ databases">
        <authorList>
            <person name="Schelkunov M.I."/>
        </authorList>
    </citation>
    <scope>NUCLEOTIDE SEQUENCE</scope>
    <source>
        <strain evidence="6">Hsosn_3</strain>
        <tissue evidence="6">Leaf</tissue>
    </source>
</reference>
<dbReference type="PROSITE" id="PS50181">
    <property type="entry name" value="FBOX"/>
    <property type="match status" value="1"/>
</dbReference>
<dbReference type="InterPro" id="IPR036047">
    <property type="entry name" value="F-box-like_dom_sf"/>
</dbReference>
<keyword evidence="1" id="KW-0150">Chloroplast</keyword>
<dbReference type="InterPro" id="IPR006553">
    <property type="entry name" value="Leu-rich_rpt_Cys-con_subtyp"/>
</dbReference>
<protein>
    <submittedName>
        <fullName evidence="6">F-box protein SKIP28</fullName>
    </submittedName>
</protein>
<comment type="caution">
    <text evidence="6">The sequence shown here is derived from an EMBL/GenBank/DDBJ whole genome shotgun (WGS) entry which is preliminary data.</text>
</comment>
<reference evidence="6" key="1">
    <citation type="submission" date="2023-02" db="EMBL/GenBank/DDBJ databases">
        <title>Genome of toxic invasive species Heracleum sosnowskyi carries increased number of genes despite the absence of recent whole-genome duplications.</title>
        <authorList>
            <person name="Schelkunov M."/>
            <person name="Shtratnikova V."/>
            <person name="Makarenko M."/>
            <person name="Klepikova A."/>
            <person name="Omelchenko D."/>
            <person name="Novikova G."/>
            <person name="Obukhova E."/>
            <person name="Bogdanov V."/>
            <person name="Penin A."/>
            <person name="Logacheva M."/>
        </authorList>
    </citation>
    <scope>NUCLEOTIDE SEQUENCE</scope>
    <source>
        <strain evidence="6">Hsosn_3</strain>
        <tissue evidence="6">Leaf</tissue>
    </source>
</reference>
<dbReference type="AlphaFoldDB" id="A0AAD8MYT8"/>
<evidence type="ECO:0000256" key="3">
    <source>
        <dbReference type="ARBA" id="ARBA00023078"/>
    </source>
</evidence>
<dbReference type="SUPFAM" id="SSF81383">
    <property type="entry name" value="F-box domain"/>
    <property type="match status" value="1"/>
</dbReference>
<organism evidence="6 7">
    <name type="scientific">Heracleum sosnowskyi</name>
    <dbReference type="NCBI Taxonomy" id="360622"/>
    <lineage>
        <taxon>Eukaryota</taxon>
        <taxon>Viridiplantae</taxon>
        <taxon>Streptophyta</taxon>
        <taxon>Embryophyta</taxon>
        <taxon>Tracheophyta</taxon>
        <taxon>Spermatophyta</taxon>
        <taxon>Magnoliopsida</taxon>
        <taxon>eudicotyledons</taxon>
        <taxon>Gunneridae</taxon>
        <taxon>Pentapetalae</taxon>
        <taxon>asterids</taxon>
        <taxon>campanulids</taxon>
        <taxon>Apiales</taxon>
        <taxon>Apiaceae</taxon>
        <taxon>Apioideae</taxon>
        <taxon>apioid superclade</taxon>
        <taxon>Tordylieae</taxon>
        <taxon>Tordyliinae</taxon>
        <taxon>Heracleum</taxon>
    </lineage>
</organism>
<dbReference type="InterPro" id="IPR001810">
    <property type="entry name" value="F-box_dom"/>
</dbReference>
<dbReference type="InterPro" id="IPR017900">
    <property type="entry name" value="4Fe4S_Fe_S_CS"/>
</dbReference>
<dbReference type="SMART" id="SM00367">
    <property type="entry name" value="LRR_CC"/>
    <property type="match status" value="2"/>
</dbReference>
<evidence type="ECO:0000313" key="6">
    <source>
        <dbReference type="EMBL" id="KAK1390094.1"/>
    </source>
</evidence>
<feature type="domain" description="F-box" evidence="5">
    <location>
        <begin position="19"/>
        <end position="66"/>
    </location>
</feature>
<dbReference type="SUPFAM" id="SSF52047">
    <property type="entry name" value="RNI-like"/>
    <property type="match status" value="1"/>
</dbReference>
<keyword evidence="3" id="KW-0793">Thylakoid</keyword>
<dbReference type="InterPro" id="IPR032675">
    <property type="entry name" value="LRR_dom_sf"/>
</dbReference>
<dbReference type="EMBL" id="JAUIZM010000004">
    <property type="protein sequence ID" value="KAK1390094.1"/>
    <property type="molecule type" value="Genomic_DNA"/>
</dbReference>
<keyword evidence="2" id="KW-0934">Plastid</keyword>
<dbReference type="PANTHER" id="PTHR13382:SF16">
    <property type="entry name" value="F-BOX PROTEIN SKIP28"/>
    <property type="match status" value="1"/>
</dbReference>
<dbReference type="Gene3D" id="3.80.10.10">
    <property type="entry name" value="Ribonuclease Inhibitor"/>
    <property type="match status" value="1"/>
</dbReference>
<dbReference type="Proteomes" id="UP001237642">
    <property type="component" value="Unassembled WGS sequence"/>
</dbReference>
<dbReference type="PROSITE" id="PS00198">
    <property type="entry name" value="4FE4S_FER_1"/>
    <property type="match status" value="1"/>
</dbReference>
<feature type="region of interest" description="Disordered" evidence="4">
    <location>
        <begin position="1"/>
        <end position="25"/>
    </location>
</feature>
<evidence type="ECO:0000256" key="4">
    <source>
        <dbReference type="SAM" id="MobiDB-lite"/>
    </source>
</evidence>
<sequence length="322" mass="36992">MDMEIEDTEDKKTLQEVTSRSSSGPPHDAIFLVLSRLPLFELLSMSLVCKSLKDALDDDILLWLNIFVDKPLNFRVSDHILMGITSKACGRLKSLALVDCLRITDAGLQAVIANNPLINKLYVPGCTSLTAEGIIRVVEMLDEHSHKPMRLKINGIYNINSEHLDTIHDLIQLNQTQQKQRKRMCHFYHNRHQYLLDFREENETNPDIDIDTCPKCSEVRMVFNCPDQKCRRKSEENLLSVCRGCQYCIPRCEECGRCVTNSEEQDDAEAACNDILCMECWLHLPKCNFCNKPYCKLHVQQKHCLPESSGFLCEVCYSNFIQ</sequence>
<dbReference type="PANTHER" id="PTHR13382">
    <property type="entry name" value="MITOCHONDRIAL ATP SYNTHASE COUPLING FACTOR B"/>
    <property type="match status" value="1"/>
</dbReference>
<dbReference type="SMART" id="SM00256">
    <property type="entry name" value="FBOX"/>
    <property type="match status" value="1"/>
</dbReference>
<dbReference type="Pfam" id="PF00646">
    <property type="entry name" value="F-box"/>
    <property type="match status" value="1"/>
</dbReference>
<keyword evidence="7" id="KW-1185">Reference proteome</keyword>
<feature type="compositionally biased region" description="Polar residues" evidence="4">
    <location>
        <begin position="15"/>
        <end position="24"/>
    </location>
</feature>